<evidence type="ECO:0000256" key="1">
    <source>
        <dbReference type="SAM" id="Coils"/>
    </source>
</evidence>
<organism evidence="2 3">
    <name type="scientific">Mucuna pruriens</name>
    <name type="common">Velvet bean</name>
    <name type="synonym">Dolichos pruriens</name>
    <dbReference type="NCBI Taxonomy" id="157652"/>
    <lineage>
        <taxon>Eukaryota</taxon>
        <taxon>Viridiplantae</taxon>
        <taxon>Streptophyta</taxon>
        <taxon>Embryophyta</taxon>
        <taxon>Tracheophyta</taxon>
        <taxon>Spermatophyta</taxon>
        <taxon>Magnoliopsida</taxon>
        <taxon>eudicotyledons</taxon>
        <taxon>Gunneridae</taxon>
        <taxon>Pentapetalae</taxon>
        <taxon>rosids</taxon>
        <taxon>fabids</taxon>
        <taxon>Fabales</taxon>
        <taxon>Fabaceae</taxon>
        <taxon>Papilionoideae</taxon>
        <taxon>50 kb inversion clade</taxon>
        <taxon>NPAAA clade</taxon>
        <taxon>indigoferoid/millettioid clade</taxon>
        <taxon>Phaseoleae</taxon>
        <taxon>Mucuna</taxon>
    </lineage>
</organism>
<protein>
    <submittedName>
        <fullName evidence="2">Uncharacterized protein</fullName>
    </submittedName>
</protein>
<feature type="coiled-coil region" evidence="1">
    <location>
        <begin position="18"/>
        <end position="45"/>
    </location>
</feature>
<dbReference type="Proteomes" id="UP000257109">
    <property type="component" value="Unassembled WGS sequence"/>
</dbReference>
<proteinExistence type="predicted"/>
<feature type="non-terminal residue" evidence="2">
    <location>
        <position position="1"/>
    </location>
</feature>
<dbReference type="AlphaFoldDB" id="A0A371ENN8"/>
<keyword evidence="1" id="KW-0175">Coiled coil</keyword>
<evidence type="ECO:0000313" key="3">
    <source>
        <dbReference type="Proteomes" id="UP000257109"/>
    </source>
</evidence>
<sequence>MQVIANLQERSEEQACLTEEAMKRKEEAEKRHEEELKQLDSLRCSEGHSDLPLPRVTWGLSFSEQIDSTPIPPQFRELVVDPFDGSQDPRKQSTKLQAILGHVEAGGGGGMRWFSGLLPCSIKSFVDLRVAFESQFATNKAKCLEVADLFDIK</sequence>
<evidence type="ECO:0000313" key="2">
    <source>
        <dbReference type="EMBL" id="RDX67529.1"/>
    </source>
</evidence>
<dbReference type="EMBL" id="QJKJ01012947">
    <property type="protein sequence ID" value="RDX67529.1"/>
    <property type="molecule type" value="Genomic_DNA"/>
</dbReference>
<reference evidence="2" key="1">
    <citation type="submission" date="2018-05" db="EMBL/GenBank/DDBJ databases">
        <title>Draft genome of Mucuna pruriens seed.</title>
        <authorList>
            <person name="Nnadi N.E."/>
            <person name="Vos R."/>
            <person name="Hasami M.H."/>
            <person name="Devisetty U.K."/>
            <person name="Aguiy J.C."/>
        </authorList>
    </citation>
    <scope>NUCLEOTIDE SEQUENCE [LARGE SCALE GENOMIC DNA]</scope>
    <source>
        <strain evidence="2">JCA_2017</strain>
    </source>
</reference>
<accession>A0A371ENN8</accession>
<comment type="caution">
    <text evidence="2">The sequence shown here is derived from an EMBL/GenBank/DDBJ whole genome shotgun (WGS) entry which is preliminary data.</text>
</comment>
<keyword evidence="3" id="KW-1185">Reference proteome</keyword>
<gene>
    <name evidence="2" type="ORF">CR513_53584</name>
</gene>
<name>A0A371ENN8_MUCPR</name>